<evidence type="ECO:0000313" key="2">
    <source>
        <dbReference type="EMBL" id="ODV60494.1"/>
    </source>
</evidence>
<name>A0A1D2VFP6_9ASCO</name>
<organism evidence="2 3">
    <name type="scientific">Ascoidea rubescens DSM 1968</name>
    <dbReference type="NCBI Taxonomy" id="1344418"/>
    <lineage>
        <taxon>Eukaryota</taxon>
        <taxon>Fungi</taxon>
        <taxon>Dikarya</taxon>
        <taxon>Ascomycota</taxon>
        <taxon>Saccharomycotina</taxon>
        <taxon>Saccharomycetes</taxon>
        <taxon>Ascoideaceae</taxon>
        <taxon>Ascoidea</taxon>
    </lineage>
</organism>
<feature type="transmembrane region" description="Helical" evidence="1">
    <location>
        <begin position="91"/>
        <end position="114"/>
    </location>
</feature>
<dbReference type="Proteomes" id="UP000095038">
    <property type="component" value="Unassembled WGS sequence"/>
</dbReference>
<keyword evidence="1" id="KW-1133">Transmembrane helix</keyword>
<dbReference type="AlphaFoldDB" id="A0A1D2VFP6"/>
<dbReference type="InParanoid" id="A0A1D2VFP6"/>
<accession>A0A1D2VFP6</accession>
<feature type="transmembrane region" description="Helical" evidence="1">
    <location>
        <begin position="35"/>
        <end position="58"/>
    </location>
</feature>
<evidence type="ECO:0000313" key="3">
    <source>
        <dbReference type="Proteomes" id="UP000095038"/>
    </source>
</evidence>
<dbReference type="EMBL" id="KV454482">
    <property type="protein sequence ID" value="ODV60494.1"/>
    <property type="molecule type" value="Genomic_DNA"/>
</dbReference>
<sequence length="157" mass="18473">MNSYPLEASPYNSKDDPYNYPQQIENRAPERPNRFLQILNFVVFAALLFGSLCFIYYALLKEKLYLQIISFSIYCVLVALTFVLTSSSPRYFKFVIWEGIAASLVLVFVVGYKFYRIDNFVIKICIVIALLVIQLVFYIFFSCFRKHGRYKYLKITN</sequence>
<dbReference type="GeneID" id="30962962"/>
<dbReference type="RefSeq" id="XP_020046801.1">
    <property type="nucleotide sequence ID" value="XM_020189326.1"/>
</dbReference>
<keyword evidence="1" id="KW-0812">Transmembrane</keyword>
<feature type="transmembrane region" description="Helical" evidence="1">
    <location>
        <begin position="64"/>
        <end position="84"/>
    </location>
</feature>
<feature type="transmembrane region" description="Helical" evidence="1">
    <location>
        <begin position="120"/>
        <end position="141"/>
    </location>
</feature>
<evidence type="ECO:0000256" key="1">
    <source>
        <dbReference type="SAM" id="Phobius"/>
    </source>
</evidence>
<gene>
    <name evidence="2" type="ORF">ASCRUDRAFT_154552</name>
</gene>
<reference evidence="3" key="1">
    <citation type="submission" date="2016-05" db="EMBL/GenBank/DDBJ databases">
        <title>Comparative genomics of biotechnologically important yeasts.</title>
        <authorList>
            <consortium name="DOE Joint Genome Institute"/>
            <person name="Riley R."/>
            <person name="Haridas S."/>
            <person name="Wolfe K.H."/>
            <person name="Lopes M.R."/>
            <person name="Hittinger C.T."/>
            <person name="Goker M."/>
            <person name="Salamov A."/>
            <person name="Wisecaver J."/>
            <person name="Long T.M."/>
            <person name="Aerts A.L."/>
            <person name="Barry K."/>
            <person name="Choi C."/>
            <person name="Clum A."/>
            <person name="Coughlan A.Y."/>
            <person name="Deshpande S."/>
            <person name="Douglass A.P."/>
            <person name="Hanson S.J."/>
            <person name="Klenk H.-P."/>
            <person name="Labutti K."/>
            <person name="Lapidus A."/>
            <person name="Lindquist E."/>
            <person name="Lipzen A."/>
            <person name="Meier-Kolthoff J.P."/>
            <person name="Ohm R.A."/>
            <person name="Otillar R.P."/>
            <person name="Pangilinan J."/>
            <person name="Peng Y."/>
            <person name="Rokas A."/>
            <person name="Rosa C.A."/>
            <person name="Scheuner C."/>
            <person name="Sibirny A.A."/>
            <person name="Slot J.C."/>
            <person name="Stielow J.B."/>
            <person name="Sun H."/>
            <person name="Kurtzman C.P."/>
            <person name="Blackwell M."/>
            <person name="Grigoriev I.V."/>
            <person name="Jeffries T.W."/>
        </authorList>
    </citation>
    <scope>NUCLEOTIDE SEQUENCE [LARGE SCALE GENOMIC DNA]</scope>
    <source>
        <strain evidence="3">DSM 1968</strain>
    </source>
</reference>
<proteinExistence type="predicted"/>
<protein>
    <submittedName>
        <fullName evidence="2">Uncharacterized protein</fullName>
    </submittedName>
</protein>
<keyword evidence="1" id="KW-0472">Membrane</keyword>
<keyword evidence="3" id="KW-1185">Reference proteome</keyword>